<dbReference type="PROSITE" id="PS51725">
    <property type="entry name" value="ABM"/>
    <property type="match status" value="1"/>
</dbReference>
<dbReference type="Gene3D" id="3.30.70.100">
    <property type="match status" value="1"/>
</dbReference>
<evidence type="ECO:0000313" key="2">
    <source>
        <dbReference type="EMBL" id="MBY6218243.1"/>
    </source>
</evidence>
<dbReference type="Proteomes" id="UP000824927">
    <property type="component" value="Unassembled WGS sequence"/>
</dbReference>
<reference evidence="2" key="1">
    <citation type="submission" date="2021-06" db="EMBL/GenBank/DDBJ databases">
        <title>50 bacteria genomes isolated from Dapeng, Shenzhen, China.</title>
        <authorList>
            <person name="Zheng W."/>
            <person name="Yu S."/>
            <person name="Huang Y."/>
        </authorList>
    </citation>
    <scope>NUCLEOTIDE SEQUENCE</scope>
    <source>
        <strain evidence="2">DP4N28-2</strain>
    </source>
</reference>
<sequence length="100" mass="11097">MIQINGTIKLGTTIDAATQKAIIEMVRASRNEDGCLDYTFARDLADPDTLILFERWRDRSALEAHMQSAHMAEFQAVMAANPPASRDIRIYETDDGAPLG</sequence>
<dbReference type="PANTHER" id="PTHR33336:SF15">
    <property type="entry name" value="ABM DOMAIN-CONTAINING PROTEIN"/>
    <property type="match status" value="1"/>
</dbReference>
<feature type="domain" description="ABM" evidence="1">
    <location>
        <begin position="1"/>
        <end position="93"/>
    </location>
</feature>
<keyword evidence="2" id="KW-0503">Monooxygenase</keyword>
<name>A0A9Q3XCI4_9SPHN</name>
<dbReference type="AlphaFoldDB" id="A0A9Q3XCI4"/>
<dbReference type="RefSeq" id="WP_221428901.1">
    <property type="nucleotide sequence ID" value="NZ_CP095080.1"/>
</dbReference>
<organism evidence="2 3">
    <name type="scientific">Qipengyuania aquimaris</name>
    <dbReference type="NCBI Taxonomy" id="255984"/>
    <lineage>
        <taxon>Bacteria</taxon>
        <taxon>Pseudomonadati</taxon>
        <taxon>Pseudomonadota</taxon>
        <taxon>Alphaproteobacteria</taxon>
        <taxon>Sphingomonadales</taxon>
        <taxon>Erythrobacteraceae</taxon>
        <taxon>Qipengyuania</taxon>
    </lineage>
</organism>
<dbReference type="InterPro" id="IPR050744">
    <property type="entry name" value="AI-2_Isomerase_LsrG"/>
</dbReference>
<evidence type="ECO:0000313" key="3">
    <source>
        <dbReference type="Proteomes" id="UP000824927"/>
    </source>
</evidence>
<dbReference type="EMBL" id="JAHVKP010000001">
    <property type="protein sequence ID" value="MBY6218243.1"/>
    <property type="molecule type" value="Genomic_DNA"/>
</dbReference>
<dbReference type="InterPro" id="IPR007138">
    <property type="entry name" value="ABM_dom"/>
</dbReference>
<dbReference type="SUPFAM" id="SSF54909">
    <property type="entry name" value="Dimeric alpha+beta barrel"/>
    <property type="match status" value="1"/>
</dbReference>
<dbReference type="Pfam" id="PF03992">
    <property type="entry name" value="ABM"/>
    <property type="match status" value="1"/>
</dbReference>
<dbReference type="InterPro" id="IPR011008">
    <property type="entry name" value="Dimeric_a/b-barrel"/>
</dbReference>
<dbReference type="GO" id="GO:0004497">
    <property type="term" value="F:monooxygenase activity"/>
    <property type="evidence" value="ECO:0007669"/>
    <property type="project" value="UniProtKB-KW"/>
</dbReference>
<dbReference type="PANTHER" id="PTHR33336">
    <property type="entry name" value="QUINOL MONOOXYGENASE YGIN-RELATED"/>
    <property type="match status" value="1"/>
</dbReference>
<keyword evidence="2" id="KW-0560">Oxidoreductase</keyword>
<accession>A0A9Q3XCI4</accession>
<gene>
    <name evidence="2" type="ORF">KUV31_07805</name>
</gene>
<evidence type="ECO:0000259" key="1">
    <source>
        <dbReference type="PROSITE" id="PS51725"/>
    </source>
</evidence>
<comment type="caution">
    <text evidence="2">The sequence shown here is derived from an EMBL/GenBank/DDBJ whole genome shotgun (WGS) entry which is preliminary data.</text>
</comment>
<protein>
    <submittedName>
        <fullName evidence="2">Antibiotic biosynthesis monooxygenase</fullName>
    </submittedName>
</protein>
<proteinExistence type="predicted"/>